<dbReference type="SUPFAM" id="SSF55464">
    <property type="entry name" value="Origin of replication-binding domain, RBD-like"/>
    <property type="match status" value="1"/>
</dbReference>
<feature type="compositionally biased region" description="Basic and acidic residues" evidence="1">
    <location>
        <begin position="623"/>
        <end position="657"/>
    </location>
</feature>
<organism evidence="3 4">
    <name type="scientific">Streptomyces arboris</name>
    <dbReference type="NCBI Taxonomy" id="2600619"/>
    <lineage>
        <taxon>Bacteria</taxon>
        <taxon>Bacillati</taxon>
        <taxon>Actinomycetota</taxon>
        <taxon>Actinomycetes</taxon>
        <taxon>Kitasatosporales</taxon>
        <taxon>Streptomycetaceae</taxon>
        <taxon>Streptomyces</taxon>
    </lineage>
</organism>
<protein>
    <submittedName>
        <fullName evidence="3">Relaxase domain-containing protein</fullName>
    </submittedName>
</protein>
<feature type="region of interest" description="Disordered" evidence="1">
    <location>
        <begin position="468"/>
        <end position="502"/>
    </location>
</feature>
<feature type="region of interest" description="Disordered" evidence="1">
    <location>
        <begin position="615"/>
        <end position="657"/>
    </location>
</feature>
<dbReference type="RefSeq" id="WP_151513961.1">
    <property type="nucleotide sequence ID" value="NZ_JBMVCA010000036.1"/>
</dbReference>
<dbReference type="InterPro" id="IPR014862">
    <property type="entry name" value="TrwC"/>
</dbReference>
<dbReference type="EMBL" id="VYUA01000073">
    <property type="protein sequence ID" value="KAB2587798.1"/>
    <property type="molecule type" value="Genomic_DNA"/>
</dbReference>
<keyword evidence="4" id="KW-1185">Reference proteome</keyword>
<dbReference type="AlphaFoldDB" id="A0A5N5EB20"/>
<gene>
    <name evidence="3" type="ORF">F5983_35945</name>
</gene>
<dbReference type="Proteomes" id="UP000326907">
    <property type="component" value="Unassembled WGS sequence"/>
</dbReference>
<sequence>MTVDIRVIRAGQMYRYYLRETVVGDGRRPARTPLRAAQEQAGVPAGRWMGRGLAALGLALGEEVTEAQLRNLFGERGRHPYADRIEADRLAQGASPTEAFRAGALGRRVTVTGVDFVFRPQPSIYLLWAFGDEETRLVIEAAHEYAIVRVLEWIEDEVAVIRYGKDGIYRVRPPGGLVAARFRHYEARSGRPLLHDHLMLSVKGQRLDGKWGSIHTTALHENTVAASALYNELVAAEVCEELGLATEPRTVTEGRRPVMEIAGVPHGLIRWTARRSDQIASCLSELEHEYVTAVDDDGEPKYLPVVSERARAKLNQIAARKTRPPKKGKARSLAQLRADWKASAIRTSGVPAGVISSLLEYARAAAAAIRARVAAVVDIALAGVDVTATVFVMNNGGRFHRRHLLAEARRHLALVLRGRRRDPGLDDQVVATAITTHCLDISEPTTVRGLEAGYRLYTARWALSDLPARRRPPAAPDPERRSPTDSGEPPAPRPPGQDAGEWEIPRIPLQYDRAVLAGAVVREQLCTTTTATAVRGRAYDVVAHQQAAMPEQLLAPEPADPEHDDQEDKPSRREALDLTALRALRNSRTDVEALDLTAERLRHLQDAFTAAADRAHTTMGRYTRRDDAETPHPAHGDDQQAHRPQEPGPHRGRETGH</sequence>
<proteinExistence type="predicted"/>
<evidence type="ECO:0000256" key="1">
    <source>
        <dbReference type="SAM" id="MobiDB-lite"/>
    </source>
</evidence>
<reference evidence="3 4" key="1">
    <citation type="submission" date="2019-09" db="EMBL/GenBank/DDBJ databases">
        <authorList>
            <person name="Liu P."/>
        </authorList>
    </citation>
    <scope>NUCLEOTIDE SEQUENCE [LARGE SCALE GENOMIC DNA]</scope>
    <source>
        <strain evidence="3 4">TRM68085</strain>
    </source>
</reference>
<feature type="region of interest" description="Disordered" evidence="1">
    <location>
        <begin position="551"/>
        <end position="573"/>
    </location>
</feature>
<accession>A0A5N5EB20</accession>
<evidence type="ECO:0000259" key="2">
    <source>
        <dbReference type="Pfam" id="PF08751"/>
    </source>
</evidence>
<name>A0A5N5EB20_9ACTN</name>
<feature type="domain" description="TrwC relaxase" evidence="2">
    <location>
        <begin position="10"/>
        <end position="344"/>
    </location>
</feature>
<dbReference type="Pfam" id="PF08751">
    <property type="entry name" value="TrwC"/>
    <property type="match status" value="1"/>
</dbReference>
<evidence type="ECO:0000313" key="3">
    <source>
        <dbReference type="EMBL" id="KAB2587798.1"/>
    </source>
</evidence>
<comment type="caution">
    <text evidence="3">The sequence shown here is derived from an EMBL/GenBank/DDBJ whole genome shotgun (WGS) entry which is preliminary data.</text>
</comment>
<evidence type="ECO:0000313" key="4">
    <source>
        <dbReference type="Proteomes" id="UP000326907"/>
    </source>
</evidence>
<dbReference type="NCBIfam" id="NF041492">
    <property type="entry name" value="MobF"/>
    <property type="match status" value="1"/>
</dbReference>